<dbReference type="KEGG" id="slia:HA039_14160"/>
<dbReference type="Proteomes" id="UP000501179">
    <property type="component" value="Chromosome"/>
</dbReference>
<keyword evidence="1" id="KW-0732">Signal</keyword>
<name>A0A6G9GYN7_9ACTN</name>
<dbReference type="Gene3D" id="3.40.50.2300">
    <property type="match status" value="1"/>
</dbReference>
<accession>A0A6G9GYN7</accession>
<keyword evidence="3" id="KW-1185">Reference proteome</keyword>
<feature type="signal peptide" evidence="1">
    <location>
        <begin position="1"/>
        <end position="22"/>
    </location>
</feature>
<gene>
    <name evidence="2" type="ORF">HA039_14160</name>
</gene>
<evidence type="ECO:0008006" key="4">
    <source>
        <dbReference type="Google" id="ProtNLM"/>
    </source>
</evidence>
<evidence type="ECO:0000313" key="3">
    <source>
        <dbReference type="Proteomes" id="UP000501179"/>
    </source>
</evidence>
<sequence length="225" mass="23215">MRPHLRALAAGLAATAATAVLATGCDSGDSWSRPHPAPTALGTLGRDFVAAPPAPEATVTPRPGSWNGVHPSKHYRVVLLTTGDDRPTKALVKAVQEWAGDEDADLRTVVADHPSDYIPSITRAMDLAPDLIVSAGNGLVDPLATVTANHLSQKFLVVGAELAEPTGNVTAVDWSGASFRGEGLGASSTYDPASFTAARCAAAIRAGVAAVLNDLTGIVIWLDEH</sequence>
<dbReference type="AlphaFoldDB" id="A0A6G9GYN7"/>
<organism evidence="2 3">
    <name type="scientific">Streptomyces liangshanensis</name>
    <dbReference type="NCBI Taxonomy" id="2717324"/>
    <lineage>
        <taxon>Bacteria</taxon>
        <taxon>Bacillati</taxon>
        <taxon>Actinomycetota</taxon>
        <taxon>Actinomycetes</taxon>
        <taxon>Kitasatosporales</taxon>
        <taxon>Streptomycetaceae</taxon>
        <taxon>Streptomyces</taxon>
    </lineage>
</organism>
<reference evidence="2 3" key="1">
    <citation type="submission" date="2020-03" db="EMBL/GenBank/DDBJ databases">
        <title>A novel species.</title>
        <authorList>
            <person name="Gao J."/>
        </authorList>
    </citation>
    <scope>NUCLEOTIDE SEQUENCE [LARGE SCALE GENOMIC DNA]</scope>
    <source>
        <strain evidence="2 3">QMT-12</strain>
    </source>
</reference>
<feature type="chain" id="PRO_5026062645" description="BMP family ABC transporter substrate-binding protein" evidence="1">
    <location>
        <begin position="23"/>
        <end position="225"/>
    </location>
</feature>
<evidence type="ECO:0000256" key="1">
    <source>
        <dbReference type="SAM" id="SignalP"/>
    </source>
</evidence>
<protein>
    <recommendedName>
        <fullName evidence="4">BMP family ABC transporter substrate-binding protein</fullName>
    </recommendedName>
</protein>
<dbReference type="RefSeq" id="WP_167028982.1">
    <property type="nucleotide sequence ID" value="NZ_CP050177.1"/>
</dbReference>
<dbReference type="EMBL" id="CP050177">
    <property type="protein sequence ID" value="QIQ03330.1"/>
    <property type="molecule type" value="Genomic_DNA"/>
</dbReference>
<proteinExistence type="predicted"/>
<dbReference type="PROSITE" id="PS51257">
    <property type="entry name" value="PROKAR_LIPOPROTEIN"/>
    <property type="match status" value="1"/>
</dbReference>
<evidence type="ECO:0000313" key="2">
    <source>
        <dbReference type="EMBL" id="QIQ03330.1"/>
    </source>
</evidence>